<name>A0AA86NVI0_9EUKA</name>
<proteinExistence type="predicted"/>
<dbReference type="EMBL" id="CATOUU010000372">
    <property type="protein sequence ID" value="CAI9926768.1"/>
    <property type="molecule type" value="Genomic_DNA"/>
</dbReference>
<dbReference type="AlphaFoldDB" id="A0AA86NVI0"/>
<comment type="caution">
    <text evidence="1">The sequence shown here is derived from an EMBL/GenBank/DDBJ whole genome shotgun (WGS) entry which is preliminary data.</text>
</comment>
<dbReference type="EMBL" id="CAXDID020000470">
    <property type="protein sequence ID" value="CAL6094779.1"/>
    <property type="molecule type" value="Genomic_DNA"/>
</dbReference>
<reference evidence="2 3" key="2">
    <citation type="submission" date="2024-07" db="EMBL/GenBank/DDBJ databases">
        <authorList>
            <person name="Akdeniz Z."/>
        </authorList>
    </citation>
    <scope>NUCLEOTIDE SEQUENCE [LARGE SCALE GENOMIC DNA]</scope>
</reference>
<dbReference type="Proteomes" id="UP001642409">
    <property type="component" value="Unassembled WGS sequence"/>
</dbReference>
<evidence type="ECO:0000313" key="2">
    <source>
        <dbReference type="EMBL" id="CAL6094779.1"/>
    </source>
</evidence>
<organism evidence="1">
    <name type="scientific">Hexamita inflata</name>
    <dbReference type="NCBI Taxonomy" id="28002"/>
    <lineage>
        <taxon>Eukaryota</taxon>
        <taxon>Metamonada</taxon>
        <taxon>Diplomonadida</taxon>
        <taxon>Hexamitidae</taxon>
        <taxon>Hexamitinae</taxon>
        <taxon>Hexamita</taxon>
    </lineage>
</organism>
<gene>
    <name evidence="1" type="ORF">HINF_LOCUS14413</name>
    <name evidence="2" type="ORF">HINF_LOCUS67631</name>
</gene>
<reference evidence="1" key="1">
    <citation type="submission" date="2023-06" db="EMBL/GenBank/DDBJ databases">
        <authorList>
            <person name="Kurt Z."/>
        </authorList>
    </citation>
    <scope>NUCLEOTIDE SEQUENCE</scope>
</reference>
<sequence>MLWSLKNSRVFMPKCFRLIGVQRACLGQVQGLRFSQTFASLLLVFWFRKTSVVAIEIVHNNLFLNIDSSLVRLAVICILGEVVEFMCSSWLGSLGYAALEIFAQVSSQVLPTLVF</sequence>
<evidence type="ECO:0000313" key="1">
    <source>
        <dbReference type="EMBL" id="CAI9926768.1"/>
    </source>
</evidence>
<protein>
    <submittedName>
        <fullName evidence="2">Hypothetical_protein</fullName>
    </submittedName>
</protein>
<evidence type="ECO:0000313" key="3">
    <source>
        <dbReference type="Proteomes" id="UP001642409"/>
    </source>
</evidence>
<accession>A0AA86NVI0</accession>
<keyword evidence="3" id="KW-1185">Reference proteome</keyword>